<dbReference type="InterPro" id="IPR037066">
    <property type="entry name" value="Plug_dom_sf"/>
</dbReference>
<sequence length="984" mass="109324">MQQSDFHRNALASALALALLAPLAALAQAQDAQPPLPAEQAEPADAPVQTEADKSAKTLDAVTVTGSRIKRAEVEGPAPVTVITGDQIRKEGFTTVYEALSSLTEVTGNVQNDYDWGQSSVNASPLNLRNLGPGRSLLLINGHRVADYPMPYTGKSNFANYNNIPTGIVDRIEVLSSGASAIYGSDAVAGVVNVILKKDIDGDTLRARYGTTTEGGRTVSDVSWSGGRHGEDWSVAYTLQYFNREPLWAHDRPWMDSEFDSPRRNWNYGGVQQGVATNTPSVGIRLFDATNGQRLMPPQGACEQFGGDFFLHNRILYNDFNGAQTDTGWQCAHTAVFEHWTLRNGSEDLSAYLYGTKQFGNVEAWATAGYWKSTGESNTFMPAWGSANYIDRDSGQERSLLRYFVPSEIGGVDRALTLSEETNWDFNAGLRGRIFNDRFDWDVMVGRAEYEVRERFPTIHEARAAEFFLGPSLGIDAASGLEIHAPDYNRLWNPVSRSDYDSVRAVGDKKARTWLTQGSFVLSGDLFEGWAGPIGFAGVLEAAKQGYKLYPDPNTMGTNPVYFTPFGNIETGGGERNRYAAGVEFKIPLLKNLTLSTAGRYDRYDAVADDAATTYNLGLEWRPFSNLLLRSSYATSFRAPDMHFVYADPSESVADQVDYLTCLRDPNRQTSNCPGGDGDPYHIDNPLIARQGTEDLLYETGDSFTYGFVWDAFEGFSLSADYWRVNIENAIDDVSADQVLLDEAYCLTGQSPADKPRRTPPSQALCDLQLSRVTRDANGVVTRVEIGPINRAKQSVSGIDVASRYQWQTANWGTFDFALNYTQQLTYKFAQFEGDLFENVRDQERQIRYRGRASATWTMDPWTAVLYVDWTAGTRSDRYGGCAALPNGFRPDVATDCTDLRVNELGERSISYGQQSELVDFYNQDKIYWNASVGYQFNDALRLNLYVNNILDDHFQDKWCGGFAYCVANPVGREVAAEVVYRFD</sequence>
<evidence type="ECO:0000256" key="9">
    <source>
        <dbReference type="RuleBase" id="RU003357"/>
    </source>
</evidence>
<evidence type="ECO:0000256" key="7">
    <source>
        <dbReference type="ARBA" id="ARBA00023237"/>
    </source>
</evidence>
<feature type="chain" id="PRO_5045291511" evidence="11">
    <location>
        <begin position="28"/>
        <end position="984"/>
    </location>
</feature>
<comment type="caution">
    <text evidence="14">The sequence shown here is derived from an EMBL/GenBank/DDBJ whole genome shotgun (WGS) entry which is preliminary data.</text>
</comment>
<feature type="compositionally biased region" description="Low complexity" evidence="10">
    <location>
        <begin position="31"/>
        <end position="47"/>
    </location>
</feature>
<dbReference type="RefSeq" id="WP_310093587.1">
    <property type="nucleotide sequence ID" value="NZ_JAVDTT010000002.1"/>
</dbReference>
<keyword evidence="2 8" id="KW-0813">Transport</keyword>
<evidence type="ECO:0000256" key="11">
    <source>
        <dbReference type="SAM" id="SignalP"/>
    </source>
</evidence>
<evidence type="ECO:0000256" key="3">
    <source>
        <dbReference type="ARBA" id="ARBA00022452"/>
    </source>
</evidence>
<evidence type="ECO:0000256" key="10">
    <source>
        <dbReference type="SAM" id="MobiDB-lite"/>
    </source>
</evidence>
<dbReference type="PROSITE" id="PS52016">
    <property type="entry name" value="TONB_DEPENDENT_REC_3"/>
    <property type="match status" value="1"/>
</dbReference>
<dbReference type="InterPro" id="IPR036942">
    <property type="entry name" value="Beta-barrel_TonB_sf"/>
</dbReference>
<name>A0ABU1RTN4_9GAMM</name>
<comment type="subcellular location">
    <subcellularLocation>
        <location evidence="1 8">Cell outer membrane</location>
        <topology evidence="1 8">Multi-pass membrane protein</topology>
    </subcellularLocation>
</comment>
<evidence type="ECO:0000313" key="15">
    <source>
        <dbReference type="Proteomes" id="UP001254759"/>
    </source>
</evidence>
<keyword evidence="11" id="KW-0732">Signal</keyword>
<reference evidence="14 15" key="1">
    <citation type="submission" date="2023-07" db="EMBL/GenBank/DDBJ databases">
        <title>Sorghum-associated microbial communities from plants grown in Nebraska, USA.</title>
        <authorList>
            <person name="Schachtman D."/>
        </authorList>
    </citation>
    <scope>NUCLEOTIDE SEQUENCE [LARGE SCALE GENOMIC DNA]</scope>
    <source>
        <strain evidence="14 15">BE107</strain>
    </source>
</reference>
<keyword evidence="15" id="KW-1185">Reference proteome</keyword>
<keyword evidence="4 8" id="KW-0812">Transmembrane</keyword>
<evidence type="ECO:0000256" key="2">
    <source>
        <dbReference type="ARBA" id="ARBA00022448"/>
    </source>
</evidence>
<comment type="similarity">
    <text evidence="8 9">Belongs to the TonB-dependent receptor family.</text>
</comment>
<dbReference type="InterPro" id="IPR012910">
    <property type="entry name" value="Plug_dom"/>
</dbReference>
<accession>A0ABU1RTN4</accession>
<evidence type="ECO:0000256" key="1">
    <source>
        <dbReference type="ARBA" id="ARBA00004571"/>
    </source>
</evidence>
<dbReference type="InterPro" id="IPR039426">
    <property type="entry name" value="TonB-dep_rcpt-like"/>
</dbReference>
<keyword evidence="14" id="KW-0675">Receptor</keyword>
<evidence type="ECO:0000256" key="8">
    <source>
        <dbReference type="PROSITE-ProRule" id="PRU01360"/>
    </source>
</evidence>
<feature type="region of interest" description="Disordered" evidence="10">
    <location>
        <begin position="31"/>
        <end position="56"/>
    </location>
</feature>
<feature type="signal peptide" evidence="11">
    <location>
        <begin position="1"/>
        <end position="27"/>
    </location>
</feature>
<protein>
    <submittedName>
        <fullName evidence="14">Outer membrane receptor protein involved in Fe transport</fullName>
    </submittedName>
</protein>
<evidence type="ECO:0000256" key="6">
    <source>
        <dbReference type="ARBA" id="ARBA00023136"/>
    </source>
</evidence>
<keyword evidence="6 8" id="KW-0472">Membrane</keyword>
<evidence type="ECO:0000256" key="4">
    <source>
        <dbReference type="ARBA" id="ARBA00022692"/>
    </source>
</evidence>
<evidence type="ECO:0000259" key="13">
    <source>
        <dbReference type="Pfam" id="PF07715"/>
    </source>
</evidence>
<dbReference type="Pfam" id="PF00593">
    <property type="entry name" value="TonB_dep_Rec_b-barrel"/>
    <property type="match status" value="1"/>
</dbReference>
<dbReference type="PANTHER" id="PTHR47234">
    <property type="match status" value="1"/>
</dbReference>
<evidence type="ECO:0000259" key="12">
    <source>
        <dbReference type="Pfam" id="PF00593"/>
    </source>
</evidence>
<dbReference type="EMBL" id="JAVDTT010000002">
    <property type="protein sequence ID" value="MDR6842137.1"/>
    <property type="molecule type" value="Genomic_DNA"/>
</dbReference>
<dbReference type="Gene3D" id="2.40.170.20">
    <property type="entry name" value="TonB-dependent receptor, beta-barrel domain"/>
    <property type="match status" value="1"/>
</dbReference>
<feature type="domain" description="TonB-dependent receptor plug" evidence="13">
    <location>
        <begin position="75"/>
        <end position="191"/>
    </location>
</feature>
<keyword evidence="7 8" id="KW-0998">Cell outer membrane</keyword>
<keyword evidence="3 8" id="KW-1134">Transmembrane beta strand</keyword>
<evidence type="ECO:0000256" key="5">
    <source>
        <dbReference type="ARBA" id="ARBA00023077"/>
    </source>
</evidence>
<dbReference type="Gene3D" id="2.170.130.10">
    <property type="entry name" value="TonB-dependent receptor, plug domain"/>
    <property type="match status" value="1"/>
</dbReference>
<organism evidence="14 15">
    <name type="scientific">Pseudoxanthomonas sacheonensis</name>
    <dbReference type="NCBI Taxonomy" id="443615"/>
    <lineage>
        <taxon>Bacteria</taxon>
        <taxon>Pseudomonadati</taxon>
        <taxon>Pseudomonadota</taxon>
        <taxon>Gammaproteobacteria</taxon>
        <taxon>Lysobacterales</taxon>
        <taxon>Lysobacteraceae</taxon>
        <taxon>Pseudoxanthomonas</taxon>
    </lineage>
</organism>
<proteinExistence type="inferred from homology"/>
<dbReference type="SUPFAM" id="SSF56935">
    <property type="entry name" value="Porins"/>
    <property type="match status" value="1"/>
</dbReference>
<dbReference type="InterPro" id="IPR000531">
    <property type="entry name" value="Beta-barrel_TonB"/>
</dbReference>
<dbReference type="Proteomes" id="UP001254759">
    <property type="component" value="Unassembled WGS sequence"/>
</dbReference>
<feature type="domain" description="TonB-dependent receptor-like beta-barrel" evidence="12">
    <location>
        <begin position="419"/>
        <end position="950"/>
    </location>
</feature>
<dbReference type="PANTHER" id="PTHR47234:SF1">
    <property type="entry name" value="TONB-DEPENDENT RECEPTOR"/>
    <property type="match status" value="1"/>
</dbReference>
<keyword evidence="5 9" id="KW-0798">TonB box</keyword>
<evidence type="ECO:0000313" key="14">
    <source>
        <dbReference type="EMBL" id="MDR6842137.1"/>
    </source>
</evidence>
<dbReference type="Pfam" id="PF07715">
    <property type="entry name" value="Plug"/>
    <property type="match status" value="1"/>
</dbReference>
<gene>
    <name evidence="14" type="ORF">J2W94_002422</name>
</gene>